<organism evidence="2 3">
    <name type="scientific">Pterulicium gracile</name>
    <dbReference type="NCBI Taxonomy" id="1884261"/>
    <lineage>
        <taxon>Eukaryota</taxon>
        <taxon>Fungi</taxon>
        <taxon>Dikarya</taxon>
        <taxon>Basidiomycota</taxon>
        <taxon>Agaricomycotina</taxon>
        <taxon>Agaricomycetes</taxon>
        <taxon>Agaricomycetidae</taxon>
        <taxon>Agaricales</taxon>
        <taxon>Pleurotineae</taxon>
        <taxon>Pterulaceae</taxon>
        <taxon>Pterulicium</taxon>
    </lineage>
</organism>
<dbReference type="EMBL" id="ML178829">
    <property type="protein sequence ID" value="TFL00257.1"/>
    <property type="molecule type" value="Genomic_DNA"/>
</dbReference>
<sequence>MTSTSYPTDLPRSSYASLSDPYYSALRRTAQAQRRRRTEPGELEEYTRGEGMPRSLHCSEEDVGQSHCCSCWMPLQGGVRWDGCWCRSRSQSRMEFVKCDVHDRREELASSHHAQRSGCLPRV</sequence>
<evidence type="ECO:0000256" key="1">
    <source>
        <dbReference type="SAM" id="MobiDB-lite"/>
    </source>
</evidence>
<evidence type="ECO:0000313" key="2">
    <source>
        <dbReference type="EMBL" id="TFL00257.1"/>
    </source>
</evidence>
<keyword evidence="3" id="KW-1185">Reference proteome</keyword>
<evidence type="ECO:0000313" key="3">
    <source>
        <dbReference type="Proteomes" id="UP000305067"/>
    </source>
</evidence>
<protein>
    <submittedName>
        <fullName evidence="2">Uncharacterized protein</fullName>
    </submittedName>
</protein>
<dbReference type="AlphaFoldDB" id="A0A5C3QFH7"/>
<proteinExistence type="predicted"/>
<feature type="region of interest" description="Disordered" evidence="1">
    <location>
        <begin position="28"/>
        <end position="57"/>
    </location>
</feature>
<gene>
    <name evidence="2" type="ORF">BDV98DRAFT_569492</name>
</gene>
<dbReference type="Proteomes" id="UP000305067">
    <property type="component" value="Unassembled WGS sequence"/>
</dbReference>
<name>A0A5C3QFH7_9AGAR</name>
<accession>A0A5C3QFH7</accession>
<feature type="non-terminal residue" evidence="2">
    <location>
        <position position="123"/>
    </location>
</feature>
<reference evidence="2 3" key="1">
    <citation type="journal article" date="2019" name="Nat. Ecol. Evol.">
        <title>Megaphylogeny resolves global patterns of mushroom evolution.</title>
        <authorList>
            <person name="Varga T."/>
            <person name="Krizsan K."/>
            <person name="Foldi C."/>
            <person name="Dima B."/>
            <person name="Sanchez-Garcia M."/>
            <person name="Sanchez-Ramirez S."/>
            <person name="Szollosi G.J."/>
            <person name="Szarkandi J.G."/>
            <person name="Papp V."/>
            <person name="Albert L."/>
            <person name="Andreopoulos W."/>
            <person name="Angelini C."/>
            <person name="Antonin V."/>
            <person name="Barry K.W."/>
            <person name="Bougher N.L."/>
            <person name="Buchanan P."/>
            <person name="Buyck B."/>
            <person name="Bense V."/>
            <person name="Catcheside P."/>
            <person name="Chovatia M."/>
            <person name="Cooper J."/>
            <person name="Damon W."/>
            <person name="Desjardin D."/>
            <person name="Finy P."/>
            <person name="Geml J."/>
            <person name="Haridas S."/>
            <person name="Hughes K."/>
            <person name="Justo A."/>
            <person name="Karasinski D."/>
            <person name="Kautmanova I."/>
            <person name="Kiss B."/>
            <person name="Kocsube S."/>
            <person name="Kotiranta H."/>
            <person name="LaButti K.M."/>
            <person name="Lechner B.E."/>
            <person name="Liimatainen K."/>
            <person name="Lipzen A."/>
            <person name="Lukacs Z."/>
            <person name="Mihaltcheva S."/>
            <person name="Morgado L.N."/>
            <person name="Niskanen T."/>
            <person name="Noordeloos M.E."/>
            <person name="Ohm R.A."/>
            <person name="Ortiz-Santana B."/>
            <person name="Ovrebo C."/>
            <person name="Racz N."/>
            <person name="Riley R."/>
            <person name="Savchenko A."/>
            <person name="Shiryaev A."/>
            <person name="Soop K."/>
            <person name="Spirin V."/>
            <person name="Szebenyi C."/>
            <person name="Tomsovsky M."/>
            <person name="Tulloss R.E."/>
            <person name="Uehling J."/>
            <person name="Grigoriev I.V."/>
            <person name="Vagvolgyi C."/>
            <person name="Papp T."/>
            <person name="Martin F.M."/>
            <person name="Miettinen O."/>
            <person name="Hibbett D.S."/>
            <person name="Nagy L.G."/>
        </authorList>
    </citation>
    <scope>NUCLEOTIDE SEQUENCE [LARGE SCALE GENOMIC DNA]</scope>
    <source>
        <strain evidence="2 3">CBS 309.79</strain>
    </source>
</reference>